<evidence type="ECO:0000313" key="2">
    <source>
        <dbReference type="Proteomes" id="UP000250991"/>
    </source>
</evidence>
<protein>
    <submittedName>
        <fullName evidence="1">Major capsid</fullName>
    </submittedName>
</protein>
<dbReference type="Gene3D" id="3.15.30.10">
    <property type="entry name" value="putative capsid protein of prophage domain like"/>
    <property type="match status" value="1"/>
</dbReference>
<organism evidence="1 2">
    <name type="scientific">Escherichia coli</name>
    <dbReference type="NCBI Taxonomy" id="562"/>
    <lineage>
        <taxon>Bacteria</taxon>
        <taxon>Pseudomonadati</taxon>
        <taxon>Pseudomonadota</taxon>
        <taxon>Gammaproteobacteria</taxon>
        <taxon>Enterobacterales</taxon>
        <taxon>Enterobacteriaceae</taxon>
        <taxon>Escherichia</taxon>
    </lineage>
</organism>
<evidence type="ECO:0000313" key="1">
    <source>
        <dbReference type="EMBL" id="SQD04632.1"/>
    </source>
</evidence>
<dbReference type="AlphaFoldDB" id="A0A2X3JJD0"/>
<dbReference type="Pfam" id="PF03864">
    <property type="entry name" value="Phage_cap_E"/>
    <property type="match status" value="1"/>
</dbReference>
<sequence length="82" mass="9642">MAAYVSPVVEGKVLRHRGGETRVLRPGYVKPKHEFNYQQAVERLPGEDPAQLNDPAYRRLRIITDNLKQEEHAMSRWKKCRR</sequence>
<accession>A0A2X3JJD0</accession>
<gene>
    <name evidence="1" type="ORF">NCTC8009_05156</name>
</gene>
<reference evidence="1 2" key="1">
    <citation type="submission" date="2018-06" db="EMBL/GenBank/DDBJ databases">
        <authorList>
            <consortium name="Pathogen Informatics"/>
            <person name="Doyle S."/>
        </authorList>
    </citation>
    <scope>NUCLEOTIDE SEQUENCE [LARGE SCALE GENOMIC DNA]</scope>
    <source>
        <strain evidence="1 2">NCTC8009</strain>
    </source>
</reference>
<dbReference type="InterPro" id="IPR005564">
    <property type="entry name" value="Major_capsid_GpE"/>
</dbReference>
<proteinExistence type="predicted"/>
<dbReference type="Proteomes" id="UP000250991">
    <property type="component" value="Unassembled WGS sequence"/>
</dbReference>
<dbReference type="EMBL" id="UARW01000010">
    <property type="protein sequence ID" value="SQD04632.1"/>
    <property type="molecule type" value="Genomic_DNA"/>
</dbReference>
<name>A0A2X3JJD0_ECOLX</name>